<organism evidence="2 3">
    <name type="scientific">Peredibacter starrii</name>
    <dbReference type="NCBI Taxonomy" id="28202"/>
    <lineage>
        <taxon>Bacteria</taxon>
        <taxon>Pseudomonadati</taxon>
        <taxon>Bdellovibrionota</taxon>
        <taxon>Bacteriovoracia</taxon>
        <taxon>Bacteriovoracales</taxon>
        <taxon>Bacteriovoracaceae</taxon>
        <taxon>Peredibacter</taxon>
    </lineage>
</organism>
<evidence type="ECO:0000313" key="2">
    <source>
        <dbReference type="EMBL" id="WPU66857.1"/>
    </source>
</evidence>
<dbReference type="Proteomes" id="UP001324634">
    <property type="component" value="Chromosome"/>
</dbReference>
<reference evidence="2 3" key="1">
    <citation type="submission" date="2023-11" db="EMBL/GenBank/DDBJ databases">
        <title>Peredibacter starrii A3.12.</title>
        <authorList>
            <person name="Mitchell R.J."/>
        </authorList>
    </citation>
    <scope>NUCLEOTIDE SEQUENCE [LARGE SCALE GENOMIC DNA]</scope>
    <source>
        <strain evidence="2 3">A3.12</strain>
    </source>
</reference>
<dbReference type="RefSeq" id="WP_321399480.1">
    <property type="nucleotide sequence ID" value="NZ_CP139487.1"/>
</dbReference>
<gene>
    <name evidence="2" type="ORF">SOO65_08855</name>
</gene>
<feature type="signal peptide" evidence="1">
    <location>
        <begin position="1"/>
        <end position="16"/>
    </location>
</feature>
<accession>A0AAX4HUA7</accession>
<evidence type="ECO:0000313" key="3">
    <source>
        <dbReference type="Proteomes" id="UP001324634"/>
    </source>
</evidence>
<dbReference type="KEGG" id="psti:SOO65_08855"/>
<proteinExistence type="predicted"/>
<evidence type="ECO:0000256" key="1">
    <source>
        <dbReference type="SAM" id="SignalP"/>
    </source>
</evidence>
<feature type="chain" id="PRO_5043825283" evidence="1">
    <location>
        <begin position="17"/>
        <end position="297"/>
    </location>
</feature>
<dbReference type="AlphaFoldDB" id="A0AAX4HUA7"/>
<dbReference type="EMBL" id="CP139487">
    <property type="protein sequence ID" value="WPU66857.1"/>
    <property type="molecule type" value="Genomic_DNA"/>
</dbReference>
<protein>
    <submittedName>
        <fullName evidence="2">Uncharacterized protein</fullName>
    </submittedName>
</protein>
<name>A0AAX4HUA7_9BACT</name>
<sequence>MKTFILLLAVSTSALANNVAPFIEGLKADLLLSKTSRAQELHHHVRIRPFGPLGQVMSPDAVATYNGNLNLINLDKALLNGSSIKDACEIRGPQYATYKNSTIFHELGHAEIDVFIEEKETTIDEELVSFYESTLKPFYKKNFPGFNPHTVFHEHFSYYRSDFVDFFYNEVDKIFMLNGYNKMKNSCFLTAQLKKQLAEGVSLEEFVGLLGNAQEAFQTEIAPQYVFVKGKDIDLFKAPNHESILKETYRLFWNYHLNFYGQAYNQKELVKRLSGTTVARTIEACRKKFWQDFHVSN</sequence>
<keyword evidence="1" id="KW-0732">Signal</keyword>
<keyword evidence="3" id="KW-1185">Reference proteome</keyword>